<dbReference type="GO" id="GO:1901259">
    <property type="term" value="P:chloroplast rRNA processing"/>
    <property type="evidence" value="ECO:0007669"/>
    <property type="project" value="TreeGrafter"/>
</dbReference>
<evidence type="ECO:0000313" key="3">
    <source>
        <dbReference type="Proteomes" id="UP000236333"/>
    </source>
</evidence>
<comment type="caution">
    <text evidence="2">The sequence shown here is derived from an EMBL/GenBank/DDBJ whole genome shotgun (WGS) entry which is preliminary data.</text>
</comment>
<evidence type="ECO:0000259" key="1">
    <source>
        <dbReference type="PROSITE" id="PS51286"/>
    </source>
</evidence>
<dbReference type="GO" id="GO:0009507">
    <property type="term" value="C:chloroplast"/>
    <property type="evidence" value="ECO:0007669"/>
    <property type="project" value="GOC"/>
</dbReference>
<dbReference type="PROSITE" id="PS51286">
    <property type="entry name" value="RAP"/>
    <property type="match status" value="1"/>
</dbReference>
<organism evidence="2 3">
    <name type="scientific">Tetrabaena socialis</name>
    <dbReference type="NCBI Taxonomy" id="47790"/>
    <lineage>
        <taxon>Eukaryota</taxon>
        <taxon>Viridiplantae</taxon>
        <taxon>Chlorophyta</taxon>
        <taxon>core chlorophytes</taxon>
        <taxon>Chlorophyceae</taxon>
        <taxon>CS clade</taxon>
        <taxon>Chlamydomonadales</taxon>
        <taxon>Tetrabaenaceae</taxon>
        <taxon>Tetrabaena</taxon>
    </lineage>
</organism>
<dbReference type="GO" id="GO:0044528">
    <property type="term" value="P:regulation of mitochondrial mRNA stability"/>
    <property type="evidence" value="ECO:0007669"/>
    <property type="project" value="TreeGrafter"/>
</dbReference>
<accession>A0A2J7ZPJ9</accession>
<protein>
    <recommendedName>
        <fullName evidence="1">RAP domain-containing protein</fullName>
    </recommendedName>
</protein>
<dbReference type="InterPro" id="IPR050870">
    <property type="entry name" value="FAST_kinase"/>
</dbReference>
<name>A0A2J7ZPJ9_9CHLO</name>
<dbReference type="GO" id="GO:0003723">
    <property type="term" value="F:RNA binding"/>
    <property type="evidence" value="ECO:0007669"/>
    <property type="project" value="TreeGrafter"/>
</dbReference>
<reference evidence="2 3" key="1">
    <citation type="journal article" date="2017" name="Mol. Biol. Evol.">
        <title>The 4-celled Tetrabaena socialis nuclear genome reveals the essential components for genetic control of cell number at the origin of multicellularity in the volvocine lineage.</title>
        <authorList>
            <person name="Featherston J."/>
            <person name="Arakaki Y."/>
            <person name="Hanschen E.R."/>
            <person name="Ferris P.J."/>
            <person name="Michod R.E."/>
            <person name="Olson B.J.S.C."/>
            <person name="Nozaki H."/>
            <person name="Durand P.M."/>
        </authorList>
    </citation>
    <scope>NUCLEOTIDE SEQUENCE [LARGE SCALE GENOMIC DNA]</scope>
    <source>
        <strain evidence="2 3">NIES-571</strain>
    </source>
</reference>
<evidence type="ECO:0000313" key="2">
    <source>
        <dbReference type="EMBL" id="PNH02195.1"/>
    </source>
</evidence>
<dbReference type="AlphaFoldDB" id="A0A2J7ZPJ9"/>
<proteinExistence type="predicted"/>
<dbReference type="Proteomes" id="UP000236333">
    <property type="component" value="Unassembled WGS sequence"/>
</dbReference>
<dbReference type="GO" id="GO:0035770">
    <property type="term" value="C:ribonucleoprotein granule"/>
    <property type="evidence" value="ECO:0007669"/>
    <property type="project" value="TreeGrafter"/>
</dbReference>
<dbReference type="PANTHER" id="PTHR21228:SF40">
    <property type="entry name" value="LD45607P"/>
    <property type="match status" value="1"/>
</dbReference>
<dbReference type="SMART" id="SM00952">
    <property type="entry name" value="RAP"/>
    <property type="match status" value="1"/>
</dbReference>
<feature type="domain" description="RAP" evidence="1">
    <location>
        <begin position="648"/>
        <end position="712"/>
    </location>
</feature>
<keyword evidence="3" id="KW-1185">Reference proteome</keyword>
<dbReference type="InterPro" id="IPR013584">
    <property type="entry name" value="RAP"/>
</dbReference>
<dbReference type="GO" id="GO:0005759">
    <property type="term" value="C:mitochondrial matrix"/>
    <property type="evidence" value="ECO:0007669"/>
    <property type="project" value="TreeGrafter"/>
</dbReference>
<gene>
    <name evidence="2" type="ORF">TSOC_011857</name>
</gene>
<sequence length="721" mass="77347">MSDFDSLPSLAAAVEAGAAKWATRGDVSTLCAAFNKACTSHPTLHRTLATLAAAYLPLMPRLRDVKHCTLPLWACAKAGYWAGDGLAVALLQRLGRGGGELMRQANSQSHAHVWWSLSTAPAEVLEAANAEELLSCSADSLLRMSTEDIEPQACSNVLLACARRRHCPGPLLCHLTACLAAQPAAGCQELANGLYSLGELCEDCGHAPRPQDLQRLAAEVVGRLPGGPGGAGSCWQQEGGGGGFIPQHLSNMLLGCSKLGYADPALLRPLSDAAGQAARRMEEQHLANSLHSLGVLGCVGPAYAPAVERLAAEVQQRLQRQPDAFKPQNLSNILYALALLQPERGHRWSAVVDLLAAECKRREFAGFTAQGLSNSAWALEMLGYGSDQGWFTAAVAAAVRPGITRTFKCQDFSNLWHTLALVRHCPVAAFLEGTIAASEVLRTQANSQACANLLWSLATLGAPYDGRLVRLVDVLVKRLWELLPEGGQVNGQDLANSLWALAVMGPRALFRYRRVVARMLRKVARRWDEAEKAIGGDSGAGRFHTLDLIQLWQVQQELEHADGCSELAGILAASGGGTLLSAMWNTVKDWEQADNATSALQRQVVRTLGRLQQAEGVPLVASVSEEQQVEGLVGRVDVVVELAGGRRVAVEVDGPTHFLANGSHTSARNGSTQLRDRCLVRAFGAGNVASVPYWEWRELGGDTGRQEEYLLRLLRLSPDGP</sequence>
<dbReference type="GO" id="GO:0000963">
    <property type="term" value="P:mitochondrial RNA processing"/>
    <property type="evidence" value="ECO:0007669"/>
    <property type="project" value="TreeGrafter"/>
</dbReference>
<dbReference type="OrthoDB" id="385235at2759"/>
<dbReference type="PANTHER" id="PTHR21228">
    <property type="entry name" value="FAST LEU-RICH DOMAIN-CONTAINING"/>
    <property type="match status" value="1"/>
</dbReference>
<dbReference type="Pfam" id="PF08373">
    <property type="entry name" value="RAP"/>
    <property type="match status" value="1"/>
</dbReference>
<dbReference type="EMBL" id="PGGS01000702">
    <property type="protein sequence ID" value="PNH02195.1"/>
    <property type="molecule type" value="Genomic_DNA"/>
</dbReference>